<reference evidence="2 3" key="1">
    <citation type="submission" date="2019-01" db="EMBL/GenBank/DDBJ databases">
        <title>Sequencing of cultivated peanut Arachis hypogaea provides insights into genome evolution and oil improvement.</title>
        <authorList>
            <person name="Chen X."/>
        </authorList>
    </citation>
    <scope>NUCLEOTIDE SEQUENCE [LARGE SCALE GENOMIC DNA]</scope>
    <source>
        <strain evidence="3">cv. Fuhuasheng</strain>
        <tissue evidence="2">Leaves</tissue>
    </source>
</reference>
<dbReference type="Proteomes" id="UP000289738">
    <property type="component" value="Chromosome B05"/>
</dbReference>
<proteinExistence type="predicted"/>
<gene>
    <name evidence="2" type="ORF">Ahy_B05g075082</name>
</gene>
<feature type="transmembrane region" description="Helical" evidence="1">
    <location>
        <begin position="12"/>
        <end position="31"/>
    </location>
</feature>
<keyword evidence="1" id="KW-0472">Membrane</keyword>
<protein>
    <submittedName>
        <fullName evidence="2">Uncharacterized protein</fullName>
    </submittedName>
</protein>
<evidence type="ECO:0000313" key="3">
    <source>
        <dbReference type="Proteomes" id="UP000289738"/>
    </source>
</evidence>
<sequence>MYSTRGRCSHANTLWIYAQCYLLMLIGGYLFTNKSVNLVPLRWLLLFEDFDNCRRRDVTNIAGCIVLVLSWIYHRFPSFCLAGYDVLRVLPAASFGGHLTTISSYITWLLTGLGVLGRFVHGESWCLCCASTLLNFITWIESRDNLGSAACFKGLGQYGQVFVQDNLRQRCVVAQGTP</sequence>
<evidence type="ECO:0000313" key="2">
    <source>
        <dbReference type="EMBL" id="RYR07675.1"/>
    </source>
</evidence>
<keyword evidence="3" id="KW-1185">Reference proteome</keyword>
<dbReference type="AlphaFoldDB" id="A0A444Z0H5"/>
<keyword evidence="1" id="KW-0812">Transmembrane</keyword>
<name>A0A444Z0H5_ARAHY</name>
<organism evidence="2 3">
    <name type="scientific">Arachis hypogaea</name>
    <name type="common">Peanut</name>
    <dbReference type="NCBI Taxonomy" id="3818"/>
    <lineage>
        <taxon>Eukaryota</taxon>
        <taxon>Viridiplantae</taxon>
        <taxon>Streptophyta</taxon>
        <taxon>Embryophyta</taxon>
        <taxon>Tracheophyta</taxon>
        <taxon>Spermatophyta</taxon>
        <taxon>Magnoliopsida</taxon>
        <taxon>eudicotyledons</taxon>
        <taxon>Gunneridae</taxon>
        <taxon>Pentapetalae</taxon>
        <taxon>rosids</taxon>
        <taxon>fabids</taxon>
        <taxon>Fabales</taxon>
        <taxon>Fabaceae</taxon>
        <taxon>Papilionoideae</taxon>
        <taxon>50 kb inversion clade</taxon>
        <taxon>dalbergioids sensu lato</taxon>
        <taxon>Dalbergieae</taxon>
        <taxon>Pterocarpus clade</taxon>
        <taxon>Arachis</taxon>
    </lineage>
</organism>
<dbReference type="EMBL" id="SDMP01000015">
    <property type="protein sequence ID" value="RYR07675.1"/>
    <property type="molecule type" value="Genomic_DNA"/>
</dbReference>
<accession>A0A444Z0H5</accession>
<keyword evidence="1" id="KW-1133">Transmembrane helix</keyword>
<comment type="caution">
    <text evidence="2">The sequence shown here is derived from an EMBL/GenBank/DDBJ whole genome shotgun (WGS) entry which is preliminary data.</text>
</comment>
<evidence type="ECO:0000256" key="1">
    <source>
        <dbReference type="SAM" id="Phobius"/>
    </source>
</evidence>